<sequence>MQVQEVLPAKSVFATHLEVEMDLTIQKYKDMIGQKEAGDNNTTGGKRPVLYLAT</sequence>
<proteinExistence type="predicted"/>
<dbReference type="Proteomes" id="UP000434957">
    <property type="component" value="Unassembled WGS sequence"/>
</dbReference>
<reference evidence="2 3" key="1">
    <citation type="submission" date="2018-08" db="EMBL/GenBank/DDBJ databases">
        <title>Genomic investigation of the strawberry pathogen Phytophthora fragariae indicates pathogenicity is determined by transcriptional variation in three key races.</title>
        <authorList>
            <person name="Adams T.M."/>
            <person name="Armitage A.D."/>
            <person name="Sobczyk M.K."/>
            <person name="Bates H.J."/>
            <person name="Dunwell J.M."/>
            <person name="Nellist C.F."/>
            <person name="Harrison R.J."/>
        </authorList>
    </citation>
    <scope>NUCLEOTIDE SEQUENCE [LARGE SCALE GENOMIC DNA]</scope>
    <source>
        <strain evidence="2 3">SCRP333</strain>
    </source>
</reference>
<evidence type="ECO:0000313" key="3">
    <source>
        <dbReference type="Proteomes" id="UP000434957"/>
    </source>
</evidence>
<protein>
    <submittedName>
        <fullName evidence="2">Uncharacterized protein</fullName>
    </submittedName>
</protein>
<name>A0A6A4FBC5_9STRA</name>
<evidence type="ECO:0000313" key="2">
    <source>
        <dbReference type="EMBL" id="KAE9344622.1"/>
    </source>
</evidence>
<keyword evidence="3" id="KW-1185">Reference proteome</keyword>
<comment type="caution">
    <text evidence="2">The sequence shown here is derived from an EMBL/GenBank/DDBJ whole genome shotgun (WGS) entry which is preliminary data.</text>
</comment>
<organism evidence="2 3">
    <name type="scientific">Phytophthora rubi</name>
    <dbReference type="NCBI Taxonomy" id="129364"/>
    <lineage>
        <taxon>Eukaryota</taxon>
        <taxon>Sar</taxon>
        <taxon>Stramenopiles</taxon>
        <taxon>Oomycota</taxon>
        <taxon>Peronosporomycetes</taxon>
        <taxon>Peronosporales</taxon>
        <taxon>Peronosporaceae</taxon>
        <taxon>Phytophthora</taxon>
    </lineage>
</organism>
<gene>
    <name evidence="2" type="ORF">PR003_g8376</name>
</gene>
<feature type="region of interest" description="Disordered" evidence="1">
    <location>
        <begin position="35"/>
        <end position="54"/>
    </location>
</feature>
<dbReference type="EMBL" id="QXFT01000415">
    <property type="protein sequence ID" value="KAE9344622.1"/>
    <property type="molecule type" value="Genomic_DNA"/>
</dbReference>
<evidence type="ECO:0000256" key="1">
    <source>
        <dbReference type="SAM" id="MobiDB-lite"/>
    </source>
</evidence>
<accession>A0A6A4FBC5</accession>
<dbReference type="AlphaFoldDB" id="A0A6A4FBC5"/>